<evidence type="ECO:0000259" key="2">
    <source>
        <dbReference type="PROSITE" id="PS50930"/>
    </source>
</evidence>
<keyword evidence="1" id="KW-0812">Transmembrane</keyword>
<sequence length="290" mass="34219">MLQDLENWLNKPYYFNPSIKFKSKLSLVFGFFVFSFLYIFEPFTLSTFKEYLFDYTLGIGLVTFVGTLIVLIIPPILFKNYFNEDNWTIGRNLIYIGLCIIFNGTILWFFGQLFKQETSIEHINYFTFIYYTFLVSALPLIIFISFNEKRIRKKREETAKEINDFNNAKLEVNLPLKNVVISSENNKESFTIEVEKLVYITSEGNYASFFIIKNNELKEKILRVTLTKIESFLKDYDFIIRCHKSYIINTKYVNGITGNARGYLLKCNILDFYIPVSRKFSKKSLLTLVK</sequence>
<keyword evidence="4" id="KW-1185">Reference proteome</keyword>
<keyword evidence="1" id="KW-1133">Transmembrane helix</keyword>
<evidence type="ECO:0000256" key="1">
    <source>
        <dbReference type="SAM" id="Phobius"/>
    </source>
</evidence>
<organism evidence="3 4">
    <name type="scientific">Polaribacter marinivivus</name>
    <dbReference type="NCBI Taxonomy" id="1524260"/>
    <lineage>
        <taxon>Bacteria</taxon>
        <taxon>Pseudomonadati</taxon>
        <taxon>Bacteroidota</taxon>
        <taxon>Flavobacteriia</taxon>
        <taxon>Flavobacteriales</taxon>
        <taxon>Flavobacteriaceae</taxon>
    </lineage>
</organism>
<dbReference type="GO" id="GO:0003677">
    <property type="term" value="F:DNA binding"/>
    <property type="evidence" value="ECO:0007669"/>
    <property type="project" value="UniProtKB-KW"/>
</dbReference>
<dbReference type="InterPro" id="IPR007492">
    <property type="entry name" value="LytTR_DNA-bd_dom"/>
</dbReference>
<dbReference type="SMART" id="SM00850">
    <property type="entry name" value="LytTR"/>
    <property type="match status" value="1"/>
</dbReference>
<comment type="caution">
    <text evidence="3">The sequence shown here is derived from an EMBL/GenBank/DDBJ whole genome shotgun (WGS) entry which is preliminary data.</text>
</comment>
<gene>
    <name evidence="3" type="ORF">ACFOWD_03345</name>
</gene>
<dbReference type="EMBL" id="JBHSCY010000001">
    <property type="protein sequence ID" value="MFC4267932.1"/>
    <property type="molecule type" value="Genomic_DNA"/>
</dbReference>
<feature type="transmembrane region" description="Helical" evidence="1">
    <location>
        <begin position="52"/>
        <end position="73"/>
    </location>
</feature>
<proteinExistence type="predicted"/>
<dbReference type="Pfam" id="PF04397">
    <property type="entry name" value="LytTR"/>
    <property type="match status" value="1"/>
</dbReference>
<dbReference type="Proteomes" id="UP001595826">
    <property type="component" value="Unassembled WGS sequence"/>
</dbReference>
<feature type="domain" description="HTH LytTR-type" evidence="2">
    <location>
        <begin position="181"/>
        <end position="288"/>
    </location>
</feature>
<dbReference type="RefSeq" id="WP_377408100.1">
    <property type="nucleotide sequence ID" value="NZ_JBHSCY010000001.1"/>
</dbReference>
<dbReference type="Gene3D" id="2.40.50.1020">
    <property type="entry name" value="LytTr DNA-binding domain"/>
    <property type="match status" value="1"/>
</dbReference>
<name>A0ABV8R7G1_9FLAO</name>
<protein>
    <submittedName>
        <fullName evidence="3">LytTR family transcriptional regulator DNA-binding domain-containing protein</fullName>
    </submittedName>
</protein>
<keyword evidence="1" id="KW-0472">Membrane</keyword>
<dbReference type="PROSITE" id="PS50930">
    <property type="entry name" value="HTH_LYTTR"/>
    <property type="match status" value="1"/>
</dbReference>
<evidence type="ECO:0000313" key="4">
    <source>
        <dbReference type="Proteomes" id="UP001595826"/>
    </source>
</evidence>
<feature type="transmembrane region" description="Helical" evidence="1">
    <location>
        <begin position="123"/>
        <end position="146"/>
    </location>
</feature>
<evidence type="ECO:0000313" key="3">
    <source>
        <dbReference type="EMBL" id="MFC4267932.1"/>
    </source>
</evidence>
<reference evidence="4" key="1">
    <citation type="journal article" date="2019" name="Int. J. Syst. Evol. Microbiol.">
        <title>The Global Catalogue of Microorganisms (GCM) 10K type strain sequencing project: providing services to taxonomists for standard genome sequencing and annotation.</title>
        <authorList>
            <consortium name="The Broad Institute Genomics Platform"/>
            <consortium name="The Broad Institute Genome Sequencing Center for Infectious Disease"/>
            <person name="Wu L."/>
            <person name="Ma J."/>
        </authorList>
    </citation>
    <scope>NUCLEOTIDE SEQUENCE [LARGE SCALE GENOMIC DNA]</scope>
    <source>
        <strain evidence="4">CECT 8655</strain>
    </source>
</reference>
<feature type="transmembrane region" description="Helical" evidence="1">
    <location>
        <begin position="93"/>
        <end position="111"/>
    </location>
</feature>
<feature type="transmembrane region" description="Helical" evidence="1">
    <location>
        <begin position="21"/>
        <end position="40"/>
    </location>
</feature>
<accession>A0ABV8R7G1</accession>
<keyword evidence="3" id="KW-0238">DNA-binding</keyword>